<keyword evidence="5" id="KW-1185">Reference proteome</keyword>
<feature type="domain" description="Beta-lactamase-related" evidence="3">
    <location>
        <begin position="12"/>
        <end position="376"/>
    </location>
</feature>
<dbReference type="AlphaFoldDB" id="A0A3D8RNJ9"/>
<evidence type="ECO:0000259" key="3">
    <source>
        <dbReference type="Pfam" id="PF00144"/>
    </source>
</evidence>
<dbReference type="Gene3D" id="3.40.710.10">
    <property type="entry name" value="DD-peptidase/beta-lactamase superfamily"/>
    <property type="match status" value="1"/>
</dbReference>
<comment type="similarity">
    <text evidence="1">Belongs to the class-A beta-lactamase family.</text>
</comment>
<keyword evidence="2" id="KW-0378">Hydrolase</keyword>
<proteinExistence type="inferred from homology"/>
<evidence type="ECO:0000313" key="5">
    <source>
        <dbReference type="Proteomes" id="UP000256645"/>
    </source>
</evidence>
<evidence type="ECO:0000256" key="2">
    <source>
        <dbReference type="ARBA" id="ARBA00022801"/>
    </source>
</evidence>
<accession>A0A3D8RNJ9</accession>
<dbReference type="PANTHER" id="PTHR43283">
    <property type="entry name" value="BETA-LACTAMASE-RELATED"/>
    <property type="match status" value="1"/>
</dbReference>
<name>A0A3D8RNJ9_9HELO</name>
<dbReference type="InterPro" id="IPR012338">
    <property type="entry name" value="Beta-lactam/transpept-like"/>
</dbReference>
<dbReference type="SUPFAM" id="SSF56601">
    <property type="entry name" value="beta-lactamase/transpeptidase-like"/>
    <property type="match status" value="1"/>
</dbReference>
<dbReference type="EMBL" id="PDLM01000006">
    <property type="protein sequence ID" value="RDW75381.1"/>
    <property type="molecule type" value="Genomic_DNA"/>
</dbReference>
<dbReference type="PANTHER" id="PTHR43283:SF17">
    <property type="entry name" value="(LOVD), PUTATIVE (AFU_ORTHOLOGUE AFUA_5G00920)-RELATED"/>
    <property type="match status" value="1"/>
</dbReference>
<comment type="caution">
    <text evidence="4">The sequence shown here is derived from an EMBL/GenBank/DDBJ whole genome shotgun (WGS) entry which is preliminary data.</text>
</comment>
<evidence type="ECO:0000256" key="1">
    <source>
        <dbReference type="ARBA" id="ARBA00009009"/>
    </source>
</evidence>
<sequence length="398" mass="44079">MALFRFEEAVRKAIDEKVIANAVVVASSRDFKYEKAFGNLTLEDHSPPVQLDGLFWIFSCTKMIATVAILQCVERGLVTLDQPLSSILPEWENPKVFAGEDKVTGQPLVTPSTYDITLRQLLTHTSGMGYEFNSPLIEAWLKSRPSIPHIRDIRQEYNAPLLFAPGTIGKWQYGVGIDWVGQVVERVNGGIRLGDYMKENIFEPLGMTESTFRPLQQPDLMARMVPRMNRAEDGSLSIDPMDVLPHIEPVDDSAGGGLYSTAADYHRLMVSIMRDDGKVLKTASIDEMFRPQLQECEELQETLSNLGSAKRVASGVPGGPKEVKWNHGLAGIVAVDGVPGVAAKGTMWWSGLANTFWFMDRETGTCGFYGSQLLPASDDATGMLFKQLQENLYSLANR</sequence>
<evidence type="ECO:0000313" key="4">
    <source>
        <dbReference type="EMBL" id="RDW75381.1"/>
    </source>
</evidence>
<dbReference type="GO" id="GO:0016787">
    <property type="term" value="F:hydrolase activity"/>
    <property type="evidence" value="ECO:0007669"/>
    <property type="project" value="UniProtKB-KW"/>
</dbReference>
<reference evidence="4 5" key="1">
    <citation type="journal article" date="2018" name="IMA Fungus">
        <title>IMA Genome-F 9: Draft genome sequence of Annulohypoxylon stygium, Aspergillus mulundensis, Berkeleyomyces basicola (syn. Thielaviopsis basicola), Ceratocystis smalleyi, two Cercospora beticola strains, Coleophoma cylindrospora, Fusarium fracticaudum, Phialophora cf. hyalina, and Morchella septimelata.</title>
        <authorList>
            <person name="Wingfield B.D."/>
            <person name="Bills G.F."/>
            <person name="Dong Y."/>
            <person name="Huang W."/>
            <person name="Nel W.J."/>
            <person name="Swalarsk-Parry B.S."/>
            <person name="Vaghefi N."/>
            <person name="Wilken P.M."/>
            <person name="An Z."/>
            <person name="de Beer Z.W."/>
            <person name="De Vos L."/>
            <person name="Chen L."/>
            <person name="Duong T.A."/>
            <person name="Gao Y."/>
            <person name="Hammerbacher A."/>
            <person name="Kikkert J.R."/>
            <person name="Li Y."/>
            <person name="Li H."/>
            <person name="Li K."/>
            <person name="Li Q."/>
            <person name="Liu X."/>
            <person name="Ma X."/>
            <person name="Naidoo K."/>
            <person name="Pethybridge S.J."/>
            <person name="Sun J."/>
            <person name="Steenkamp E.T."/>
            <person name="van der Nest M.A."/>
            <person name="van Wyk S."/>
            <person name="Wingfield M.J."/>
            <person name="Xiong C."/>
            <person name="Yue Q."/>
            <person name="Zhang X."/>
        </authorList>
    </citation>
    <scope>NUCLEOTIDE SEQUENCE [LARGE SCALE GENOMIC DNA]</scope>
    <source>
        <strain evidence="4 5">BP6252</strain>
    </source>
</reference>
<protein>
    <recommendedName>
        <fullName evidence="3">Beta-lactamase-related domain-containing protein</fullName>
    </recommendedName>
</protein>
<organism evidence="4 5">
    <name type="scientific">Coleophoma cylindrospora</name>
    <dbReference type="NCBI Taxonomy" id="1849047"/>
    <lineage>
        <taxon>Eukaryota</taxon>
        <taxon>Fungi</taxon>
        <taxon>Dikarya</taxon>
        <taxon>Ascomycota</taxon>
        <taxon>Pezizomycotina</taxon>
        <taxon>Leotiomycetes</taxon>
        <taxon>Helotiales</taxon>
        <taxon>Dermateaceae</taxon>
        <taxon>Coleophoma</taxon>
    </lineage>
</organism>
<dbReference type="InterPro" id="IPR001466">
    <property type="entry name" value="Beta-lactam-related"/>
</dbReference>
<dbReference type="InterPro" id="IPR050789">
    <property type="entry name" value="Diverse_Enzym_Activities"/>
</dbReference>
<dbReference type="STRING" id="1849047.A0A3D8RNJ9"/>
<dbReference type="Pfam" id="PF00144">
    <property type="entry name" value="Beta-lactamase"/>
    <property type="match status" value="1"/>
</dbReference>
<dbReference type="Proteomes" id="UP000256645">
    <property type="component" value="Unassembled WGS sequence"/>
</dbReference>
<dbReference type="OrthoDB" id="428260at2759"/>
<gene>
    <name evidence="4" type="ORF">BP6252_06523</name>
</gene>